<sequence>MAAKDPSSTDIKVQSPQHHEHRKDGDYDPKSSLIAEAKSGAVAEQSMSLGTALGLYPKAILWSVLLSSTLIMEGYDLALLGNLYASQPFSRKYGAYNPSTGKHAVSAAWQSGLSNGARAGEIIGLILAGWTVDRWGYKKSMVLFLVLMIAFVFVLVFAPSVGVLVAGEVLCGIPWGAFQSITPAYASEVAPVVLRPYLTTFINMCWVIGQFFAAAVNKGSSGRTDEWAYRIPFAVQWVWPVPILAGVLFAPESPWWHMRKNDRTCAKASLLRLTSPSHTTFNPDATLALIEHTNEKERQLKEGVSYVDCFRGVDLRRSEIVIGIWLVQTLGGQKLMGYFSYFLTQAGMDPRNSFSLSMGQYALGMVGTAGSWLLMSRVGRRRIHFGGLCCQFVLLIVVGGLSFSTDNGSVWAIGAMLIIFTFVYDFTVGPVTYSLVSELSSTRLKSKTIVLARAAYNASNIFVNVMTNYQLSSTAWNWGARTAFFWAGSCLLSVVWVFFRLPEPKGRTYAELDELFEKRVPARKFAKTHVDPYDGGEKHHVYMYVCRDTIFFFLSRVL</sequence>
<dbReference type="FunCoup" id="E9EGZ3">
    <property type="interactions" value="40"/>
</dbReference>
<comment type="similarity">
    <text evidence="2 7">Belongs to the major facilitator superfamily. Sugar transporter (TC 2.A.1.1) family.</text>
</comment>
<accession>E9EGZ3</accession>
<proteinExistence type="inferred from homology"/>
<feature type="domain" description="Major facilitator superfamily (MFS) profile" evidence="10">
    <location>
        <begin position="62"/>
        <end position="505"/>
    </location>
</feature>
<dbReference type="OMA" id="CYDFTIG"/>
<dbReference type="GO" id="GO:0005351">
    <property type="term" value="F:carbohydrate:proton symporter activity"/>
    <property type="evidence" value="ECO:0007669"/>
    <property type="project" value="TreeGrafter"/>
</dbReference>
<comment type="subcellular location">
    <subcellularLocation>
        <location evidence="1">Membrane</location>
        <topology evidence="1">Multi-pass membrane protein</topology>
    </subcellularLocation>
</comment>
<keyword evidence="6 9" id="KW-0472">Membrane</keyword>
<dbReference type="PANTHER" id="PTHR48022:SF76">
    <property type="entry name" value="MALTOSE PERMEASE, PUTATIVE (AFU_ORTHOLOGUE AFUA_8G07240)-RELATED"/>
    <property type="match status" value="1"/>
</dbReference>
<evidence type="ECO:0000256" key="9">
    <source>
        <dbReference type="SAM" id="Phobius"/>
    </source>
</evidence>
<dbReference type="EMBL" id="GL698604">
    <property type="protein sequence ID" value="EFY84819.1"/>
    <property type="molecule type" value="Genomic_DNA"/>
</dbReference>
<feature type="transmembrane region" description="Helical" evidence="9">
    <location>
        <begin position="197"/>
        <end position="216"/>
    </location>
</feature>
<feature type="transmembrane region" description="Helical" evidence="9">
    <location>
        <begin position="142"/>
        <end position="166"/>
    </location>
</feature>
<dbReference type="KEGG" id="maw:19253452"/>
<dbReference type="OrthoDB" id="6612291at2759"/>
<dbReference type="Gene3D" id="1.20.1250.20">
    <property type="entry name" value="MFS general substrate transporter like domains"/>
    <property type="match status" value="1"/>
</dbReference>
<reference evidence="11 12" key="1">
    <citation type="journal article" date="2011" name="PLoS Genet.">
        <title>Genome sequencing and comparative transcriptomics of the model entomopathogenic fungi Metarhizium anisopliae and M. acridum.</title>
        <authorList>
            <person name="Gao Q."/>
            <person name="Jin K."/>
            <person name="Ying S.H."/>
            <person name="Zhang Y."/>
            <person name="Xiao G."/>
            <person name="Shang Y."/>
            <person name="Duan Z."/>
            <person name="Hu X."/>
            <person name="Xie X.Q."/>
            <person name="Zhou G."/>
            <person name="Peng G."/>
            <person name="Luo Z."/>
            <person name="Huang W."/>
            <person name="Wang B."/>
            <person name="Fang W."/>
            <person name="Wang S."/>
            <person name="Zhong Y."/>
            <person name="Ma L.J."/>
            <person name="St Leger R.J."/>
            <person name="Zhao G.P."/>
            <person name="Pei Y."/>
            <person name="Feng M.G."/>
            <person name="Xia Y."/>
            <person name="Wang C."/>
        </authorList>
    </citation>
    <scope>NUCLEOTIDE SEQUENCE [LARGE SCALE GENOMIC DNA]</scope>
    <source>
        <strain evidence="11 12">CQMa 102</strain>
    </source>
</reference>
<evidence type="ECO:0000256" key="8">
    <source>
        <dbReference type="SAM" id="MobiDB-lite"/>
    </source>
</evidence>
<organism evidence="12">
    <name type="scientific">Metarhizium acridum (strain CQMa 102)</name>
    <dbReference type="NCBI Taxonomy" id="655827"/>
    <lineage>
        <taxon>Eukaryota</taxon>
        <taxon>Fungi</taxon>
        <taxon>Dikarya</taxon>
        <taxon>Ascomycota</taxon>
        <taxon>Pezizomycotina</taxon>
        <taxon>Sordariomycetes</taxon>
        <taxon>Hypocreomycetidae</taxon>
        <taxon>Hypocreales</taxon>
        <taxon>Clavicipitaceae</taxon>
        <taxon>Metarhizium</taxon>
    </lineage>
</organism>
<feature type="transmembrane region" description="Helical" evidence="9">
    <location>
        <begin position="410"/>
        <end position="436"/>
    </location>
</feature>
<dbReference type="PANTHER" id="PTHR48022">
    <property type="entry name" value="PLASTIDIC GLUCOSE TRANSPORTER 4"/>
    <property type="match status" value="1"/>
</dbReference>
<evidence type="ECO:0000259" key="10">
    <source>
        <dbReference type="PROSITE" id="PS50850"/>
    </source>
</evidence>
<name>E9EGZ3_METAQ</name>
<evidence type="ECO:0000256" key="7">
    <source>
        <dbReference type="RuleBase" id="RU003346"/>
    </source>
</evidence>
<feature type="compositionally biased region" description="Polar residues" evidence="8">
    <location>
        <begin position="1"/>
        <end position="16"/>
    </location>
</feature>
<dbReference type="Proteomes" id="UP000002499">
    <property type="component" value="Unassembled WGS sequence"/>
</dbReference>
<feature type="transmembrane region" description="Helical" evidence="9">
    <location>
        <begin position="478"/>
        <end position="499"/>
    </location>
</feature>
<dbReference type="InterPro" id="IPR003663">
    <property type="entry name" value="Sugar/inositol_transpt"/>
</dbReference>
<evidence type="ECO:0000256" key="5">
    <source>
        <dbReference type="ARBA" id="ARBA00022989"/>
    </source>
</evidence>
<evidence type="ECO:0000256" key="1">
    <source>
        <dbReference type="ARBA" id="ARBA00004141"/>
    </source>
</evidence>
<evidence type="ECO:0000256" key="3">
    <source>
        <dbReference type="ARBA" id="ARBA00022448"/>
    </source>
</evidence>
<protein>
    <submittedName>
        <fullName evidence="11">MFS maltose permease, putative</fullName>
    </submittedName>
</protein>
<dbReference type="Pfam" id="PF00083">
    <property type="entry name" value="Sugar_tr"/>
    <property type="match status" value="1"/>
</dbReference>
<dbReference type="GeneID" id="19253452"/>
<evidence type="ECO:0000256" key="4">
    <source>
        <dbReference type="ARBA" id="ARBA00022692"/>
    </source>
</evidence>
<evidence type="ECO:0000313" key="11">
    <source>
        <dbReference type="EMBL" id="EFY84819.1"/>
    </source>
</evidence>
<dbReference type="GO" id="GO:0016020">
    <property type="term" value="C:membrane"/>
    <property type="evidence" value="ECO:0007669"/>
    <property type="project" value="UniProtKB-SubCell"/>
</dbReference>
<dbReference type="InterPro" id="IPR005828">
    <property type="entry name" value="MFS_sugar_transport-like"/>
</dbReference>
<dbReference type="InterPro" id="IPR050360">
    <property type="entry name" value="MFS_Sugar_Transporters"/>
</dbReference>
<feature type="transmembrane region" description="Helical" evidence="9">
    <location>
        <begin position="448"/>
        <end position="466"/>
    </location>
</feature>
<dbReference type="InterPro" id="IPR005829">
    <property type="entry name" value="Sugar_transporter_CS"/>
</dbReference>
<dbReference type="SUPFAM" id="SSF103473">
    <property type="entry name" value="MFS general substrate transporter"/>
    <property type="match status" value="1"/>
</dbReference>
<dbReference type="AlphaFoldDB" id="E9EGZ3"/>
<gene>
    <name evidence="11" type="ORF">MAC_09141</name>
</gene>
<dbReference type="HOGENOM" id="CLU_001265_11_5_1"/>
<dbReference type="InParanoid" id="E9EGZ3"/>
<keyword evidence="4 9" id="KW-0812">Transmembrane</keyword>
<evidence type="ECO:0000313" key="12">
    <source>
        <dbReference type="Proteomes" id="UP000002499"/>
    </source>
</evidence>
<dbReference type="PROSITE" id="PS00217">
    <property type="entry name" value="SUGAR_TRANSPORT_2"/>
    <property type="match status" value="1"/>
</dbReference>
<dbReference type="FunFam" id="1.20.1250.20:FF:000149">
    <property type="entry name" value="MFS transporter, SP family, general alpha glucoside:H+ symporter"/>
    <property type="match status" value="1"/>
</dbReference>
<keyword evidence="3 7" id="KW-0813">Transport</keyword>
<keyword evidence="5 9" id="KW-1133">Transmembrane helix</keyword>
<dbReference type="InterPro" id="IPR036259">
    <property type="entry name" value="MFS_trans_sf"/>
</dbReference>
<keyword evidence="12" id="KW-1185">Reference proteome</keyword>
<evidence type="ECO:0000256" key="6">
    <source>
        <dbReference type="ARBA" id="ARBA00023136"/>
    </source>
</evidence>
<feature type="transmembrane region" description="Helical" evidence="9">
    <location>
        <begin position="383"/>
        <end position="404"/>
    </location>
</feature>
<feature type="transmembrane region" description="Helical" evidence="9">
    <location>
        <begin position="358"/>
        <end position="376"/>
    </location>
</feature>
<evidence type="ECO:0000256" key="2">
    <source>
        <dbReference type="ARBA" id="ARBA00010992"/>
    </source>
</evidence>
<dbReference type="eggNOG" id="KOG0254">
    <property type="taxonomic scope" value="Eukaryota"/>
</dbReference>
<feature type="region of interest" description="Disordered" evidence="8">
    <location>
        <begin position="1"/>
        <end position="30"/>
    </location>
</feature>
<dbReference type="NCBIfam" id="TIGR00879">
    <property type="entry name" value="SP"/>
    <property type="match status" value="1"/>
</dbReference>
<dbReference type="PROSITE" id="PS50850">
    <property type="entry name" value="MFS"/>
    <property type="match status" value="1"/>
</dbReference>
<dbReference type="InterPro" id="IPR020846">
    <property type="entry name" value="MFS_dom"/>
</dbReference>